<evidence type="ECO:0000256" key="6">
    <source>
        <dbReference type="ARBA" id="ARBA00022741"/>
    </source>
</evidence>
<comment type="catalytic activity">
    <reaction evidence="10 11">
        <text>tRNA(Gly) + glycine + ATP = glycyl-tRNA(Gly) + AMP + diphosphate</text>
        <dbReference type="Rhea" id="RHEA:16013"/>
        <dbReference type="Rhea" id="RHEA-COMP:9664"/>
        <dbReference type="Rhea" id="RHEA-COMP:9683"/>
        <dbReference type="ChEBI" id="CHEBI:30616"/>
        <dbReference type="ChEBI" id="CHEBI:33019"/>
        <dbReference type="ChEBI" id="CHEBI:57305"/>
        <dbReference type="ChEBI" id="CHEBI:78442"/>
        <dbReference type="ChEBI" id="CHEBI:78522"/>
        <dbReference type="ChEBI" id="CHEBI:456215"/>
        <dbReference type="EC" id="6.1.1.14"/>
    </reaction>
</comment>
<dbReference type="NCBIfam" id="TIGR00211">
    <property type="entry name" value="glyS"/>
    <property type="match status" value="1"/>
</dbReference>
<feature type="domain" description="DALR anticodon binding" evidence="12">
    <location>
        <begin position="592"/>
        <end position="690"/>
    </location>
</feature>
<evidence type="ECO:0000256" key="9">
    <source>
        <dbReference type="ARBA" id="ARBA00023146"/>
    </source>
</evidence>
<dbReference type="InterPro" id="IPR006194">
    <property type="entry name" value="Gly-tRNA-synth_heterodimer"/>
</dbReference>
<dbReference type="EMBL" id="CAOF01000123">
    <property type="protein sequence ID" value="CCO47638.1"/>
    <property type="molecule type" value="Genomic_DNA"/>
</dbReference>
<dbReference type="PRINTS" id="PR01045">
    <property type="entry name" value="TRNASYNTHGB"/>
</dbReference>
<dbReference type="PROSITE" id="PS50861">
    <property type="entry name" value="AA_TRNA_LIGASE_II_GLYAB"/>
    <property type="match status" value="1"/>
</dbReference>
<comment type="caution">
    <text evidence="13">The sequence shown here is derived from an EMBL/GenBank/DDBJ whole genome shotgun (WGS) entry which is preliminary data.</text>
</comment>
<name>A0AAV2VTA0_9VIBR</name>
<dbReference type="GO" id="GO:0006420">
    <property type="term" value="P:arginyl-tRNA aminoacylation"/>
    <property type="evidence" value="ECO:0007669"/>
    <property type="project" value="InterPro"/>
</dbReference>
<dbReference type="GO" id="GO:0006426">
    <property type="term" value="P:glycyl-tRNA aminoacylation"/>
    <property type="evidence" value="ECO:0007669"/>
    <property type="project" value="UniProtKB-UniRule"/>
</dbReference>
<evidence type="ECO:0000259" key="12">
    <source>
        <dbReference type="Pfam" id="PF05746"/>
    </source>
</evidence>
<keyword evidence="9 11" id="KW-0030">Aminoacyl-tRNA synthetase</keyword>
<evidence type="ECO:0000256" key="10">
    <source>
        <dbReference type="ARBA" id="ARBA00047937"/>
    </source>
</evidence>
<keyword evidence="8 11" id="KW-0648">Protein biosynthesis</keyword>
<dbReference type="Gene3D" id="1.10.730.10">
    <property type="entry name" value="Isoleucyl-tRNA Synthetase, Domain 1"/>
    <property type="match status" value="1"/>
</dbReference>
<keyword evidence="5 11" id="KW-0436">Ligase</keyword>
<dbReference type="InterPro" id="IPR008909">
    <property type="entry name" value="DALR_anticod-bd"/>
</dbReference>
<evidence type="ECO:0000313" key="13">
    <source>
        <dbReference type="EMBL" id="CCO47638.1"/>
    </source>
</evidence>
<dbReference type="SUPFAM" id="SSF109604">
    <property type="entry name" value="HD-domain/PDEase-like"/>
    <property type="match status" value="1"/>
</dbReference>
<gene>
    <name evidence="11 13" type="primary">glyS</name>
    <name evidence="13" type="ORF">VIBNISOn1_320019</name>
</gene>
<dbReference type="GO" id="GO:0005829">
    <property type="term" value="C:cytosol"/>
    <property type="evidence" value="ECO:0007669"/>
    <property type="project" value="TreeGrafter"/>
</dbReference>
<evidence type="ECO:0000256" key="11">
    <source>
        <dbReference type="HAMAP-Rule" id="MF_00255"/>
    </source>
</evidence>
<dbReference type="HAMAP" id="MF_00255">
    <property type="entry name" value="Gly_tRNA_synth_beta"/>
    <property type="match status" value="1"/>
</dbReference>
<evidence type="ECO:0000256" key="3">
    <source>
        <dbReference type="ARBA" id="ARBA00011209"/>
    </source>
</evidence>
<dbReference type="EC" id="6.1.1.14" evidence="11"/>
<sequence>MSQSRTKGRGEVIMAKNFLIELGTEELPPTALRTLAEAFASNFEAELKSAELAHEGVKWFASPRRLALKVASLAEGQADKVVEKRGPAISVAFDEEGNATKAAQGWARGNGITVEQADRLKTDKGEWLLFKQEVKGKPVQELVVDLAAKALANLPIPKPMRWGNKDTQFIRPVKTLTILLGDELIEGEILGVASARTIRGHRFMGEQEFTIDSADQYPAILEERGKVMADYEARKAIILADSQKAAAAVGGVADLEDDLVEEVTSLVEWPVVLTAKFEEEFLKVPSEALVYTMKGDQKYFPVYDDNKRLLPNFIFVSNIESKEPRYVIEGNEKVVRPRLADAEFFFNTDRKRPLIDRLPELEQAIFQKQLGTIKDKTDRITELAGYIAEQIDADVEKSKRAGILAKCDLMTSMVFEFTDTQGVMGMHYARHDGEDEQVALALNEQYMPRFAGDDLPSTGVSSSVAMADKLDTIVGIFGIGQAPKGSDPFALRRASLGVLRILVENGYNLDLTDLIAKAKSLFGDKLTNANVESDVIEFMLGRFNAWYKDEGFSVDIIQAVLARRPTKPADFDQRVKAVSHFRDLEAAEALTAANKRVGNILAKFEGELAADIDLSLLQEDAEKALAENVEVMTEALEPAFATGNYQEALSKLADLREPVDAFFDNVMVMADDEALKKNRLTLLNNLRNLFLQIADISLLQK</sequence>
<accession>A0AAV2VTA0</accession>
<comment type="subcellular location">
    <subcellularLocation>
        <location evidence="1 11">Cytoplasm</location>
    </subcellularLocation>
</comment>
<dbReference type="GO" id="GO:0004814">
    <property type="term" value="F:arginine-tRNA ligase activity"/>
    <property type="evidence" value="ECO:0007669"/>
    <property type="project" value="InterPro"/>
</dbReference>
<dbReference type="GO" id="GO:0004820">
    <property type="term" value="F:glycine-tRNA ligase activity"/>
    <property type="evidence" value="ECO:0007669"/>
    <property type="project" value="UniProtKB-UniRule"/>
</dbReference>
<evidence type="ECO:0000256" key="8">
    <source>
        <dbReference type="ARBA" id="ARBA00022917"/>
    </source>
</evidence>
<keyword evidence="7 11" id="KW-0067">ATP-binding</keyword>
<evidence type="ECO:0000256" key="1">
    <source>
        <dbReference type="ARBA" id="ARBA00004496"/>
    </source>
</evidence>
<organism evidence="13 14">
    <name type="scientific">Vibrio nigripulchritudo SOn1</name>
    <dbReference type="NCBI Taxonomy" id="1238450"/>
    <lineage>
        <taxon>Bacteria</taxon>
        <taxon>Pseudomonadati</taxon>
        <taxon>Pseudomonadota</taxon>
        <taxon>Gammaproteobacteria</taxon>
        <taxon>Vibrionales</taxon>
        <taxon>Vibrionaceae</taxon>
        <taxon>Vibrio</taxon>
    </lineage>
</organism>
<evidence type="ECO:0000313" key="14">
    <source>
        <dbReference type="Proteomes" id="UP000018211"/>
    </source>
</evidence>
<dbReference type="PANTHER" id="PTHR30075:SF2">
    <property type="entry name" value="GLYCINE--TRNA LIGASE, CHLOROPLASTIC_MITOCHONDRIAL 2"/>
    <property type="match status" value="1"/>
</dbReference>
<dbReference type="Pfam" id="PF05746">
    <property type="entry name" value="DALR_1"/>
    <property type="match status" value="1"/>
</dbReference>
<reference evidence="13 14" key="1">
    <citation type="journal article" date="2013" name="ISME J.">
        <title>Comparative genomics of pathogenic lineages of Vibrio nigripulchritudo identifies virulence-associated traits.</title>
        <authorList>
            <person name="Goudenege D."/>
            <person name="Labreuche Y."/>
            <person name="Krin E."/>
            <person name="Ansquer D."/>
            <person name="Mangenot S."/>
            <person name="Calteau A."/>
            <person name="Medigue C."/>
            <person name="Mazel D."/>
            <person name="Polz M.F."/>
            <person name="Le Roux F."/>
        </authorList>
    </citation>
    <scope>NUCLEOTIDE SEQUENCE [LARGE SCALE GENOMIC DNA]</scope>
    <source>
        <strain evidence="13 14">SOn1</strain>
    </source>
</reference>
<protein>
    <recommendedName>
        <fullName evidence="11">Glycine--tRNA ligase beta subunit</fullName>
        <ecNumber evidence="11">6.1.1.14</ecNumber>
    </recommendedName>
    <alternativeName>
        <fullName evidence="11">Glycyl-tRNA synthetase beta subunit</fullName>
        <shortName evidence="11">GlyRS</shortName>
    </alternativeName>
</protein>
<evidence type="ECO:0000256" key="2">
    <source>
        <dbReference type="ARBA" id="ARBA00008226"/>
    </source>
</evidence>
<evidence type="ECO:0000256" key="4">
    <source>
        <dbReference type="ARBA" id="ARBA00022490"/>
    </source>
</evidence>
<dbReference type="Pfam" id="PF02092">
    <property type="entry name" value="tRNA_synt_2f"/>
    <property type="match status" value="1"/>
</dbReference>
<dbReference type="PANTHER" id="PTHR30075">
    <property type="entry name" value="GLYCYL-TRNA SYNTHETASE"/>
    <property type="match status" value="1"/>
</dbReference>
<dbReference type="GO" id="GO:0005524">
    <property type="term" value="F:ATP binding"/>
    <property type="evidence" value="ECO:0007669"/>
    <property type="project" value="UniProtKB-UniRule"/>
</dbReference>
<keyword evidence="6 11" id="KW-0547">Nucleotide-binding</keyword>
<dbReference type="AlphaFoldDB" id="A0AAV2VTA0"/>
<dbReference type="InterPro" id="IPR015944">
    <property type="entry name" value="Gly-tRNA-synth_bsu"/>
</dbReference>
<dbReference type="Proteomes" id="UP000018211">
    <property type="component" value="Unassembled WGS sequence"/>
</dbReference>
<comment type="subunit">
    <text evidence="3 11">Tetramer of two alpha and two beta subunits.</text>
</comment>
<proteinExistence type="inferred from homology"/>
<evidence type="ECO:0000256" key="7">
    <source>
        <dbReference type="ARBA" id="ARBA00022840"/>
    </source>
</evidence>
<keyword evidence="4 11" id="KW-0963">Cytoplasm</keyword>
<comment type="similarity">
    <text evidence="2 11">Belongs to the class-II aminoacyl-tRNA synthetase family.</text>
</comment>
<evidence type="ECO:0000256" key="5">
    <source>
        <dbReference type="ARBA" id="ARBA00022598"/>
    </source>
</evidence>